<sequence>MQHTLVGFSTELDWRPLYFLKPLPPNRVCSACGLVRPKTALLPCAHTLCEPCYGQCAEAGLHVCPLDGYECQDEDVDWRELRADDVFRREVKCWNQGTGCDYVAPASRIAQHFHHDCGHHSVRCPNFARIMSKVSGSNQELKGVLFMGKIVKDEIANAARKTVDKLSECASAIEAVKAAVQEKNEFIQKVDDHMKSIPRNSELGKTLCVFSVKDVKSLLQTAMKTGGSCYEGELVYLRGYHLSPGVAFRKDGECLKLDPLLRVYKGTIDDALQWPFQPRINLGVIHPKGGKDCMVQVSGGLDWRPLTFLKPIPANRVCSTCGLVRKSTALLPCMHVLCECCYENWD</sequence>
<organism evidence="4 5">
    <name type="scientific">Amblyomma americanum</name>
    <name type="common">Lone star tick</name>
    <dbReference type="NCBI Taxonomy" id="6943"/>
    <lineage>
        <taxon>Eukaryota</taxon>
        <taxon>Metazoa</taxon>
        <taxon>Ecdysozoa</taxon>
        <taxon>Arthropoda</taxon>
        <taxon>Chelicerata</taxon>
        <taxon>Arachnida</taxon>
        <taxon>Acari</taxon>
        <taxon>Parasitiformes</taxon>
        <taxon>Ixodida</taxon>
        <taxon>Ixodoidea</taxon>
        <taxon>Ixodidae</taxon>
        <taxon>Amblyomminae</taxon>
        <taxon>Amblyomma</taxon>
    </lineage>
</organism>
<protein>
    <recommendedName>
        <fullName evidence="6">Tnf receptor-associated factor</fullName>
    </recommendedName>
</protein>
<keyword evidence="2" id="KW-0863">Zinc-finger</keyword>
<dbReference type="PROSITE" id="PS00518">
    <property type="entry name" value="ZF_RING_1"/>
    <property type="match status" value="2"/>
</dbReference>
<accession>A0AAQ4EQ98</accession>
<evidence type="ECO:0008006" key="6">
    <source>
        <dbReference type="Google" id="ProtNLM"/>
    </source>
</evidence>
<evidence type="ECO:0000256" key="2">
    <source>
        <dbReference type="ARBA" id="ARBA00022771"/>
    </source>
</evidence>
<dbReference type="Gene3D" id="2.60.210.10">
    <property type="entry name" value="Apoptosis, Tumor Necrosis Factor Receptor Associated Protein 2, Chain A"/>
    <property type="match status" value="1"/>
</dbReference>
<keyword evidence="5" id="KW-1185">Reference proteome</keyword>
<name>A0AAQ4EQ98_AMBAM</name>
<evidence type="ECO:0000256" key="3">
    <source>
        <dbReference type="ARBA" id="ARBA00022833"/>
    </source>
</evidence>
<dbReference type="EMBL" id="JARKHS020012381">
    <property type="protein sequence ID" value="KAK8776944.1"/>
    <property type="molecule type" value="Genomic_DNA"/>
</dbReference>
<dbReference type="Gene3D" id="3.30.40.10">
    <property type="entry name" value="Zinc/RING finger domain, C3HC4 (zinc finger)"/>
    <property type="match status" value="1"/>
</dbReference>
<evidence type="ECO:0000313" key="4">
    <source>
        <dbReference type="EMBL" id="KAK8776944.1"/>
    </source>
</evidence>
<dbReference type="InterPro" id="IPR008974">
    <property type="entry name" value="TRAF-like"/>
</dbReference>
<gene>
    <name evidence="4" type="ORF">V5799_029706</name>
</gene>
<dbReference type="CDD" id="cd16449">
    <property type="entry name" value="RING-HC"/>
    <property type="match status" value="1"/>
</dbReference>
<evidence type="ECO:0000313" key="5">
    <source>
        <dbReference type="Proteomes" id="UP001321473"/>
    </source>
</evidence>
<dbReference type="GO" id="GO:0008270">
    <property type="term" value="F:zinc ion binding"/>
    <property type="evidence" value="ECO:0007669"/>
    <property type="project" value="UniProtKB-KW"/>
</dbReference>
<dbReference type="InterPro" id="IPR013083">
    <property type="entry name" value="Znf_RING/FYVE/PHD"/>
</dbReference>
<keyword evidence="3" id="KW-0862">Zinc</keyword>
<dbReference type="Proteomes" id="UP001321473">
    <property type="component" value="Unassembled WGS sequence"/>
</dbReference>
<dbReference type="SUPFAM" id="SSF57850">
    <property type="entry name" value="RING/U-box"/>
    <property type="match status" value="1"/>
</dbReference>
<comment type="caution">
    <text evidence="4">The sequence shown here is derived from an EMBL/GenBank/DDBJ whole genome shotgun (WGS) entry which is preliminary data.</text>
</comment>
<keyword evidence="1" id="KW-0479">Metal-binding</keyword>
<dbReference type="AlphaFoldDB" id="A0AAQ4EQ98"/>
<proteinExistence type="predicted"/>
<dbReference type="InterPro" id="IPR017907">
    <property type="entry name" value="Znf_RING_CS"/>
</dbReference>
<evidence type="ECO:0000256" key="1">
    <source>
        <dbReference type="ARBA" id="ARBA00022723"/>
    </source>
</evidence>
<reference evidence="4 5" key="1">
    <citation type="journal article" date="2023" name="Arcadia Sci">
        <title>De novo assembly of a long-read Amblyomma americanum tick genome.</title>
        <authorList>
            <person name="Chou S."/>
            <person name="Poskanzer K.E."/>
            <person name="Rollins M."/>
            <person name="Thuy-Boun P.S."/>
        </authorList>
    </citation>
    <scope>NUCLEOTIDE SEQUENCE [LARGE SCALE GENOMIC DNA]</scope>
    <source>
        <strain evidence="4">F_SG_1</strain>
        <tissue evidence="4">Salivary glands</tissue>
    </source>
</reference>